<evidence type="ECO:0000313" key="1">
    <source>
        <dbReference type="EMBL" id="MFB9075586.1"/>
    </source>
</evidence>
<accession>A0ABV5G9H2</accession>
<name>A0ABV5G9H2_9MICC</name>
<sequence>MAVASVLRSSSPSTLDWCRSPPSTPTLMSLQWPAARQPRSTWCVRHSWSPIRWKWSARSSGPFYALARSNCTGLMRTPVADGGSCKP</sequence>
<dbReference type="Proteomes" id="UP001589575">
    <property type="component" value="Unassembled WGS sequence"/>
</dbReference>
<dbReference type="EMBL" id="JBHMFI010000023">
    <property type="protein sequence ID" value="MFB9075586.1"/>
    <property type="molecule type" value="Genomic_DNA"/>
</dbReference>
<comment type="caution">
    <text evidence="1">The sequence shown here is derived from an EMBL/GenBank/DDBJ whole genome shotgun (WGS) entry which is preliminary data.</text>
</comment>
<evidence type="ECO:0000313" key="2">
    <source>
        <dbReference type="Proteomes" id="UP001589575"/>
    </source>
</evidence>
<organism evidence="1 2">
    <name type="scientific">Citricoccus parietis</name>
    <dbReference type="NCBI Taxonomy" id="592307"/>
    <lineage>
        <taxon>Bacteria</taxon>
        <taxon>Bacillati</taxon>
        <taxon>Actinomycetota</taxon>
        <taxon>Actinomycetes</taxon>
        <taxon>Micrococcales</taxon>
        <taxon>Micrococcaceae</taxon>
        <taxon>Citricoccus</taxon>
    </lineage>
</organism>
<gene>
    <name evidence="1" type="ORF">ACFFX0_32250</name>
</gene>
<protein>
    <submittedName>
        <fullName evidence="1">Uncharacterized protein</fullName>
    </submittedName>
</protein>
<reference evidence="1 2" key="1">
    <citation type="submission" date="2024-09" db="EMBL/GenBank/DDBJ databases">
        <authorList>
            <person name="Sun Q."/>
            <person name="Mori K."/>
        </authorList>
    </citation>
    <scope>NUCLEOTIDE SEQUENCE [LARGE SCALE GENOMIC DNA]</scope>
    <source>
        <strain evidence="1 2">CCM 7609</strain>
    </source>
</reference>
<keyword evidence="2" id="KW-1185">Reference proteome</keyword>
<proteinExistence type="predicted"/>